<evidence type="ECO:0000256" key="5">
    <source>
        <dbReference type="ARBA" id="ARBA00022692"/>
    </source>
</evidence>
<evidence type="ECO:0000256" key="9">
    <source>
        <dbReference type="ARBA" id="ARBA00023010"/>
    </source>
</evidence>
<feature type="region of interest" description="Disordered" evidence="11">
    <location>
        <begin position="119"/>
        <end position="153"/>
    </location>
</feature>
<reference evidence="13" key="1">
    <citation type="submission" date="2021-12" db="EMBL/GenBank/DDBJ databases">
        <authorList>
            <person name="King R."/>
        </authorList>
    </citation>
    <scope>NUCLEOTIDE SEQUENCE</scope>
</reference>
<gene>
    <name evidence="13" type="ORF">BEMITA_LOCUS4235</name>
</gene>
<keyword evidence="7" id="KW-0653">Protein transport</keyword>
<dbReference type="InterPro" id="IPR004728">
    <property type="entry name" value="Sec62"/>
</dbReference>
<organism evidence="13 14">
    <name type="scientific">Bemisia tabaci</name>
    <name type="common">Sweetpotato whitefly</name>
    <name type="synonym">Aleurodes tabaci</name>
    <dbReference type="NCBI Taxonomy" id="7038"/>
    <lineage>
        <taxon>Eukaryota</taxon>
        <taxon>Metazoa</taxon>
        <taxon>Ecdysozoa</taxon>
        <taxon>Arthropoda</taxon>
        <taxon>Hexapoda</taxon>
        <taxon>Insecta</taxon>
        <taxon>Pterygota</taxon>
        <taxon>Neoptera</taxon>
        <taxon>Paraneoptera</taxon>
        <taxon>Hemiptera</taxon>
        <taxon>Sternorrhyncha</taxon>
        <taxon>Aleyrodoidea</taxon>
        <taxon>Aleyrodidae</taxon>
        <taxon>Aleyrodinae</taxon>
        <taxon>Bemisia</taxon>
    </lineage>
</organism>
<feature type="transmembrane region" description="Helical" evidence="12">
    <location>
        <begin position="186"/>
        <end position="208"/>
    </location>
</feature>
<dbReference type="GO" id="GO:0005789">
    <property type="term" value="C:endoplasmic reticulum membrane"/>
    <property type="evidence" value="ECO:0007669"/>
    <property type="project" value="UniProtKB-SubCell"/>
</dbReference>
<keyword evidence="9" id="KW-0811">Translocation</keyword>
<dbReference type="Proteomes" id="UP001152759">
    <property type="component" value="Chromosome 2"/>
</dbReference>
<evidence type="ECO:0000256" key="4">
    <source>
        <dbReference type="ARBA" id="ARBA00022448"/>
    </source>
</evidence>
<dbReference type="InterPro" id="IPR036388">
    <property type="entry name" value="WH-like_DNA-bd_sf"/>
</dbReference>
<dbReference type="Gene3D" id="1.10.10.10">
    <property type="entry name" value="Winged helix-like DNA-binding domain superfamily/Winged helix DNA-binding domain"/>
    <property type="match status" value="1"/>
</dbReference>
<feature type="compositionally biased region" description="Basic and acidic residues" evidence="11">
    <location>
        <begin position="123"/>
        <end position="133"/>
    </location>
</feature>
<keyword evidence="14" id="KW-1185">Reference proteome</keyword>
<feature type="compositionally biased region" description="Basic and acidic residues" evidence="11">
    <location>
        <begin position="320"/>
        <end position="329"/>
    </location>
</feature>
<sequence length="362" mass="42354">MAEKRKGRKRREEDDLLPKKEVKEKPLKTEYEVAKWLRSNLQTKKTKFLNHNVEYFTGSKAVDALLESNFAKTVKGKPPLFSKREEVVWFLNDMLRHNFFHRAKKIPVSEQELKAKLSKKKEKKVEDDKKKEEENAESSQAEGKKPESETEQQQKKKYKIRLDMHYEQVFKDNLDAYVWIYEHKPLYYWICGALIVLGTIGICLFPLWPLSFRLCVQYLSIAAAGFLVLIILLTLFRLVIFSILWLLTVGRLQFWLFPNLTEDVGFFASFWPIYQYTLVPKAGDKAKKKEKEKNSDDERDSDKNESSKEKDNENSESESEDKSQEKQDGSETESESSSQQSQTGKDFEIVDKEDAEDDKKSS</sequence>
<keyword evidence="6" id="KW-0256">Endoplasmic reticulum</keyword>
<comment type="similarity">
    <text evidence="2">Belongs to the SEC62 family.</text>
</comment>
<comment type="subcellular location">
    <subcellularLocation>
        <location evidence="1">Endoplasmic reticulum membrane</location>
        <topology evidence="1">Multi-pass membrane protein</topology>
    </subcellularLocation>
</comment>
<keyword evidence="8 12" id="KW-1133">Transmembrane helix</keyword>
<evidence type="ECO:0000256" key="8">
    <source>
        <dbReference type="ARBA" id="ARBA00022989"/>
    </source>
</evidence>
<name>A0A9P0A7S3_BEMTA</name>
<evidence type="ECO:0000256" key="12">
    <source>
        <dbReference type="SAM" id="Phobius"/>
    </source>
</evidence>
<evidence type="ECO:0000256" key="7">
    <source>
        <dbReference type="ARBA" id="ARBA00022927"/>
    </source>
</evidence>
<feature type="transmembrane region" description="Helical" evidence="12">
    <location>
        <begin position="220"/>
        <end position="247"/>
    </location>
</feature>
<feature type="region of interest" description="Disordered" evidence="11">
    <location>
        <begin position="287"/>
        <end position="362"/>
    </location>
</feature>
<keyword evidence="10 12" id="KW-0472">Membrane</keyword>
<evidence type="ECO:0000256" key="11">
    <source>
        <dbReference type="SAM" id="MobiDB-lite"/>
    </source>
</evidence>
<evidence type="ECO:0000313" key="14">
    <source>
        <dbReference type="Proteomes" id="UP001152759"/>
    </source>
</evidence>
<evidence type="ECO:0000256" key="6">
    <source>
        <dbReference type="ARBA" id="ARBA00022824"/>
    </source>
</evidence>
<keyword evidence="5 12" id="KW-0812">Transmembrane</keyword>
<accession>A0A9P0A7S3</accession>
<evidence type="ECO:0000256" key="1">
    <source>
        <dbReference type="ARBA" id="ARBA00004477"/>
    </source>
</evidence>
<evidence type="ECO:0000256" key="2">
    <source>
        <dbReference type="ARBA" id="ARBA00010604"/>
    </source>
</evidence>
<feature type="compositionally biased region" description="Basic and acidic residues" evidence="11">
    <location>
        <begin position="142"/>
        <end position="153"/>
    </location>
</feature>
<dbReference type="OrthoDB" id="200187at2759"/>
<evidence type="ECO:0000256" key="3">
    <source>
        <dbReference type="ARBA" id="ARBA00021257"/>
    </source>
</evidence>
<evidence type="ECO:0000313" key="13">
    <source>
        <dbReference type="EMBL" id="CAH0384952.1"/>
    </source>
</evidence>
<evidence type="ECO:0000256" key="10">
    <source>
        <dbReference type="ARBA" id="ARBA00023136"/>
    </source>
</evidence>
<proteinExistence type="inferred from homology"/>
<feature type="region of interest" description="Disordered" evidence="11">
    <location>
        <begin position="1"/>
        <end position="20"/>
    </location>
</feature>
<dbReference type="PANTHER" id="PTHR12443:SF9">
    <property type="entry name" value="TRANSLOCATION PROTEIN SEC62"/>
    <property type="match status" value="1"/>
</dbReference>
<dbReference type="PANTHER" id="PTHR12443">
    <property type="entry name" value="TRANSLOCATION PROTEIN SEC62"/>
    <property type="match status" value="1"/>
</dbReference>
<feature type="compositionally biased region" description="Basic and acidic residues" evidence="11">
    <location>
        <begin position="345"/>
        <end position="362"/>
    </location>
</feature>
<dbReference type="KEGG" id="btab:109040031"/>
<feature type="compositionally biased region" description="Basic and acidic residues" evidence="11">
    <location>
        <begin position="287"/>
        <end position="313"/>
    </location>
</feature>
<dbReference type="Pfam" id="PF03839">
    <property type="entry name" value="Sec62"/>
    <property type="match status" value="1"/>
</dbReference>
<dbReference type="GO" id="GO:0031204">
    <property type="term" value="P:post-translational protein targeting to membrane, translocation"/>
    <property type="evidence" value="ECO:0007669"/>
    <property type="project" value="TreeGrafter"/>
</dbReference>
<dbReference type="EMBL" id="OU963863">
    <property type="protein sequence ID" value="CAH0384952.1"/>
    <property type="molecule type" value="Genomic_DNA"/>
</dbReference>
<dbReference type="AlphaFoldDB" id="A0A9P0A7S3"/>
<protein>
    <recommendedName>
        <fullName evidence="3">Translocation protein SEC62</fullName>
    </recommendedName>
</protein>
<keyword evidence="4" id="KW-0813">Transport</keyword>